<sequence length="1024" mass="111770">MGAGRSRIDVKRDDIIATILSKDDAKRLDVVRMRNLNQCISTAVGMMPIHLAILAGDLDTVRRVIAGGVDLNLRSQGMCPPLHLAACASTVEIVKELLKHRDLDVNAVEGKARVTALMAAVSYNVDGLDRPDDLRAEIIATLLEDSRCDAQLADVDGFSALTYAAYTGRFEVAKVLLMGKRAAGYILDDLVVGCKVAVNQGHTALCDLIVNSLSVKQRAQLKEKISQSKDVYAATATHEGRNHNTDRVTAMLNQFDAFVNRHTDANGQRIDVGDIVKICVNRDTLLSQLGEKAKIFNEKAPAKILLFDEKGNAEISFGICFDDGGQLRISVSSSDLVLASKESSYVGVDSEENIIRCDDTVRVCSDEKTVKMLLGDDWNDRVRNALGQPGRIIYFELDGSPYVVVAMEPYIFNPKAITLVTSVTCGDGSMGKVGDTFFVTTSKPDLKALQSKHFFGWQAGMETILGREVVIQRIHCDCFIPRGTPQCAVKVCLPTGDADGFWMNPGALQRVRPQKTSANEAPSPQQRSRSPPRPVVRKFPLPTPKVPVTTPKVPLPTSKVLVPTPEVSELKPKDSVTKVLRAGVHVDLVARDSEGTEIKPGDVLLFKAKREQLMEQLEKGPTGWSEELVGLVLSRALLVIGIRPDGDLDVAIKAFVTGDRTTATVLKPETTKVLSHADQTGIDADGKHLRKGETVTLLDDEGTFRELQNRSGRNWNDEILPFLGKPVVIQFFDRNGDIRAMIGRMGYLKSFNPKATKKVESVKCSEGRDITVGSSVAVAVSLAELKSLQTEQFGGWKAGMEALLQGTLTISEISCNVQLETQSPSCMVRVGHHGSDFWLNPMALRQTKSPVLVLPQPSPPHAKFQTRPSFGPPTHGGSGMEQPDEAAKKDRKISASRPPIPVKGSHLSQSDSAEQLKKPIQGDMELRPNPNEKSPVPAKPPRLAERSRSERGSQPLRTKPPHPIAVPLPIVSGTSRLSLRSRVSMLHETPLSSSSKMETEVNSVENDFRKVLRPRPSTDVLPQL</sequence>
<name>A0A1W0XBN9_HYPEX</name>
<evidence type="ECO:0000256" key="1">
    <source>
        <dbReference type="PROSITE-ProRule" id="PRU00023"/>
    </source>
</evidence>
<dbReference type="SMART" id="SM00248">
    <property type="entry name" value="ANK"/>
    <property type="match status" value="3"/>
</dbReference>
<dbReference type="PROSITE" id="PS50088">
    <property type="entry name" value="ANK_REPEAT"/>
    <property type="match status" value="1"/>
</dbReference>
<feature type="repeat" description="ANK" evidence="1">
    <location>
        <begin position="44"/>
        <end position="76"/>
    </location>
</feature>
<dbReference type="InterPro" id="IPR036770">
    <property type="entry name" value="Ankyrin_rpt-contain_sf"/>
</dbReference>
<organism evidence="3 4">
    <name type="scientific">Hypsibius exemplaris</name>
    <name type="common">Freshwater tardigrade</name>
    <dbReference type="NCBI Taxonomy" id="2072580"/>
    <lineage>
        <taxon>Eukaryota</taxon>
        <taxon>Metazoa</taxon>
        <taxon>Ecdysozoa</taxon>
        <taxon>Tardigrada</taxon>
        <taxon>Eutardigrada</taxon>
        <taxon>Parachela</taxon>
        <taxon>Hypsibioidea</taxon>
        <taxon>Hypsibiidae</taxon>
        <taxon>Hypsibius</taxon>
    </lineage>
</organism>
<evidence type="ECO:0000313" key="3">
    <source>
        <dbReference type="EMBL" id="OQV24919.1"/>
    </source>
</evidence>
<dbReference type="PANTHER" id="PTHR24202:SF4">
    <property type="entry name" value="E3 UBIQUITIN-PROTEIN LIGASE MIB2-RELATED"/>
    <property type="match status" value="1"/>
</dbReference>
<dbReference type="InterPro" id="IPR002110">
    <property type="entry name" value="Ankyrin_rpt"/>
</dbReference>
<dbReference type="GO" id="GO:0005737">
    <property type="term" value="C:cytoplasm"/>
    <property type="evidence" value="ECO:0007669"/>
    <property type="project" value="TreeGrafter"/>
</dbReference>
<protein>
    <submittedName>
        <fullName evidence="3">Uncharacterized protein</fullName>
    </submittedName>
</protein>
<dbReference type="PROSITE" id="PS50297">
    <property type="entry name" value="ANK_REP_REGION"/>
    <property type="match status" value="1"/>
</dbReference>
<dbReference type="GO" id="GO:0016567">
    <property type="term" value="P:protein ubiquitination"/>
    <property type="evidence" value="ECO:0007669"/>
    <property type="project" value="TreeGrafter"/>
</dbReference>
<dbReference type="Pfam" id="PF12796">
    <property type="entry name" value="Ank_2"/>
    <property type="match status" value="1"/>
</dbReference>
<dbReference type="AlphaFoldDB" id="A0A1W0XBN9"/>
<keyword evidence="1" id="KW-0040">ANK repeat</keyword>
<accession>A0A1W0XBN9</accession>
<dbReference type="SUPFAM" id="SSF48403">
    <property type="entry name" value="Ankyrin repeat"/>
    <property type="match status" value="1"/>
</dbReference>
<evidence type="ECO:0000313" key="4">
    <source>
        <dbReference type="Proteomes" id="UP000192578"/>
    </source>
</evidence>
<dbReference type="Gene3D" id="1.25.40.20">
    <property type="entry name" value="Ankyrin repeat-containing domain"/>
    <property type="match status" value="1"/>
</dbReference>
<dbReference type="OrthoDB" id="5406014at2759"/>
<dbReference type="EMBL" id="MTYJ01000004">
    <property type="protein sequence ID" value="OQV24919.1"/>
    <property type="molecule type" value="Genomic_DNA"/>
</dbReference>
<keyword evidence="4" id="KW-1185">Reference proteome</keyword>
<feature type="compositionally biased region" description="Basic and acidic residues" evidence="2">
    <location>
        <begin position="942"/>
        <end position="951"/>
    </location>
</feature>
<gene>
    <name evidence="3" type="ORF">BV898_01133</name>
</gene>
<proteinExistence type="predicted"/>
<feature type="region of interest" description="Disordered" evidence="2">
    <location>
        <begin position="852"/>
        <end position="966"/>
    </location>
</feature>
<evidence type="ECO:0000256" key="2">
    <source>
        <dbReference type="SAM" id="MobiDB-lite"/>
    </source>
</evidence>
<dbReference type="Proteomes" id="UP000192578">
    <property type="component" value="Unassembled WGS sequence"/>
</dbReference>
<comment type="caution">
    <text evidence="3">The sequence shown here is derived from an EMBL/GenBank/DDBJ whole genome shotgun (WGS) entry which is preliminary data.</text>
</comment>
<dbReference type="PANTHER" id="PTHR24202">
    <property type="entry name" value="E3 UBIQUITIN-PROTEIN LIGASE MIB2"/>
    <property type="match status" value="1"/>
</dbReference>
<feature type="region of interest" description="Disordered" evidence="2">
    <location>
        <begin position="511"/>
        <end position="550"/>
    </location>
</feature>
<reference evidence="4" key="1">
    <citation type="submission" date="2017-01" db="EMBL/GenBank/DDBJ databases">
        <title>Comparative genomics of anhydrobiosis in the tardigrade Hypsibius dujardini.</title>
        <authorList>
            <person name="Yoshida Y."/>
            <person name="Koutsovoulos G."/>
            <person name="Laetsch D."/>
            <person name="Stevens L."/>
            <person name="Kumar S."/>
            <person name="Horikawa D."/>
            <person name="Ishino K."/>
            <person name="Komine S."/>
            <person name="Tomita M."/>
            <person name="Blaxter M."/>
            <person name="Arakawa K."/>
        </authorList>
    </citation>
    <scope>NUCLEOTIDE SEQUENCE [LARGE SCALE GENOMIC DNA]</scope>
    <source>
        <strain evidence="4">Z151</strain>
    </source>
</reference>